<accession>A0A8H5F836</accession>
<dbReference type="EMBL" id="JAACJJ010000014">
    <property type="protein sequence ID" value="KAF5326698.1"/>
    <property type="molecule type" value="Genomic_DNA"/>
</dbReference>
<reference evidence="3 4" key="1">
    <citation type="journal article" date="2020" name="ISME J.">
        <title>Uncovering the hidden diversity of litter-decomposition mechanisms in mushroom-forming fungi.</title>
        <authorList>
            <person name="Floudas D."/>
            <person name="Bentzer J."/>
            <person name="Ahren D."/>
            <person name="Johansson T."/>
            <person name="Persson P."/>
            <person name="Tunlid A."/>
        </authorList>
    </citation>
    <scope>NUCLEOTIDE SEQUENCE [LARGE SCALE GENOMIC DNA]</scope>
    <source>
        <strain evidence="3 4">CBS 101986</strain>
    </source>
</reference>
<dbReference type="Pfam" id="PF00583">
    <property type="entry name" value="Acetyltransf_1"/>
    <property type="match status" value="1"/>
</dbReference>
<dbReference type="PANTHER" id="PTHR42791">
    <property type="entry name" value="GNAT FAMILY ACETYLTRANSFERASE"/>
    <property type="match status" value="1"/>
</dbReference>
<evidence type="ECO:0000259" key="2">
    <source>
        <dbReference type="PROSITE" id="PS51186"/>
    </source>
</evidence>
<dbReference type="PROSITE" id="PS51186">
    <property type="entry name" value="GNAT"/>
    <property type="match status" value="1"/>
</dbReference>
<protein>
    <recommendedName>
        <fullName evidence="2">N-acetyltransferase domain-containing protein</fullName>
    </recommendedName>
</protein>
<dbReference type="AlphaFoldDB" id="A0A8H5F836"/>
<evidence type="ECO:0000313" key="3">
    <source>
        <dbReference type="EMBL" id="KAF5326698.1"/>
    </source>
</evidence>
<feature type="domain" description="N-acetyltransferase" evidence="2">
    <location>
        <begin position="160"/>
        <end position="239"/>
    </location>
</feature>
<organism evidence="3 4">
    <name type="scientific">Psilocybe cf. subviscida</name>
    <dbReference type="NCBI Taxonomy" id="2480587"/>
    <lineage>
        <taxon>Eukaryota</taxon>
        <taxon>Fungi</taxon>
        <taxon>Dikarya</taxon>
        <taxon>Basidiomycota</taxon>
        <taxon>Agaricomycotina</taxon>
        <taxon>Agaricomycetes</taxon>
        <taxon>Agaricomycetidae</taxon>
        <taxon>Agaricales</taxon>
        <taxon>Agaricineae</taxon>
        <taxon>Strophariaceae</taxon>
        <taxon>Psilocybe</taxon>
    </lineage>
</organism>
<gene>
    <name evidence="3" type="ORF">D9619_004498</name>
</gene>
<dbReference type="InterPro" id="IPR000182">
    <property type="entry name" value="GNAT_dom"/>
</dbReference>
<dbReference type="InterPro" id="IPR052523">
    <property type="entry name" value="Trichothecene_AcTrans"/>
</dbReference>
<sequence>MPTSPNKQWSTEVEKGEGLSSQDGSYGLEIVPLQRGDLWKVSQSWIRAFKDDPFLEYLRADAPRPPEWRERTAYTTAFALWLNTDKVMLTIDGVALLLVNKPGRRSQIDVGFDNLGGFALAFNDGVKTKEQLKRMREAQAKIAPAMDSAIPPSEREKMYYIDGIGTDPAYQGHGFGSMLLQAITERADEESRSCWLASSNVANDGFYNSHGFFAAVSFFVGDENPECSKKPVLLQIMVRKPAMKADQTPSRVDCNGALKARIAFSTPFRLRLQR</sequence>
<comment type="caution">
    <text evidence="3">The sequence shown here is derived from an EMBL/GenBank/DDBJ whole genome shotgun (WGS) entry which is preliminary data.</text>
</comment>
<keyword evidence="4" id="KW-1185">Reference proteome</keyword>
<proteinExistence type="predicted"/>
<dbReference type="PANTHER" id="PTHR42791:SF1">
    <property type="entry name" value="N-ACETYLTRANSFERASE DOMAIN-CONTAINING PROTEIN"/>
    <property type="match status" value="1"/>
</dbReference>
<evidence type="ECO:0000313" key="4">
    <source>
        <dbReference type="Proteomes" id="UP000567179"/>
    </source>
</evidence>
<dbReference type="OrthoDB" id="2744543at2759"/>
<feature type="compositionally biased region" description="Polar residues" evidence="1">
    <location>
        <begin position="1"/>
        <end position="11"/>
    </location>
</feature>
<feature type="region of interest" description="Disordered" evidence="1">
    <location>
        <begin position="1"/>
        <end position="21"/>
    </location>
</feature>
<dbReference type="InterPro" id="IPR016181">
    <property type="entry name" value="Acyl_CoA_acyltransferase"/>
</dbReference>
<name>A0A8H5F836_9AGAR</name>
<dbReference type="CDD" id="cd04301">
    <property type="entry name" value="NAT_SF"/>
    <property type="match status" value="1"/>
</dbReference>
<dbReference type="SUPFAM" id="SSF55729">
    <property type="entry name" value="Acyl-CoA N-acyltransferases (Nat)"/>
    <property type="match status" value="1"/>
</dbReference>
<dbReference type="Proteomes" id="UP000567179">
    <property type="component" value="Unassembled WGS sequence"/>
</dbReference>
<dbReference type="Gene3D" id="3.40.630.30">
    <property type="match status" value="1"/>
</dbReference>
<dbReference type="GO" id="GO:0016747">
    <property type="term" value="F:acyltransferase activity, transferring groups other than amino-acyl groups"/>
    <property type="evidence" value="ECO:0007669"/>
    <property type="project" value="InterPro"/>
</dbReference>
<evidence type="ECO:0000256" key="1">
    <source>
        <dbReference type="SAM" id="MobiDB-lite"/>
    </source>
</evidence>